<dbReference type="InterPro" id="IPR008207">
    <property type="entry name" value="Sig_transdc_His_kin_Hpt_dom"/>
</dbReference>
<keyword evidence="13" id="KW-1185">Reference proteome</keyword>
<dbReference type="CDD" id="cd12914">
    <property type="entry name" value="PDC1_DGC_like"/>
    <property type="match status" value="1"/>
</dbReference>
<dbReference type="Pfam" id="PF00512">
    <property type="entry name" value="HisKA"/>
    <property type="match status" value="1"/>
</dbReference>
<proteinExistence type="predicted"/>
<dbReference type="EMBL" id="VWPK01000006">
    <property type="protein sequence ID" value="KAA5613394.1"/>
    <property type="molecule type" value="Genomic_DNA"/>
</dbReference>
<dbReference type="OrthoDB" id="7991996at2"/>
<dbReference type="SUPFAM" id="SSF47384">
    <property type="entry name" value="Homodimeric domain of signal transducing histidine kinase"/>
    <property type="match status" value="1"/>
</dbReference>
<dbReference type="PROSITE" id="PS50110">
    <property type="entry name" value="RESPONSE_REGULATORY"/>
    <property type="match status" value="1"/>
</dbReference>
<sequence>MPGRRRRLTALMAALRRHCPPPAWLLLAGLALALVWGAAALHLRQSRAELVAAQREELATLARILEHQVRSDIENIDRTILLLRSLLESQGEGFDLAGWAQTASFRNELIVQVGLIGPDGMLRATNVGRFGGRMDLSDREHFRVHLGTERDELFISKPVFGRATGRWTLQFTRRFSAPGGGFGGVIVVSVDVEALSRFYEAVGTADGSSIVLFGFDGITRATGPHLASRIGQPVQHPEIVARTQAEDAGTIEGMIRGEASLLAFRRIADRPLGVTVRRAEAKVLQDFRERQGLVLGGAGGVSLLILAILMVSHGLQRRQREAMRMLDAMLVTTSQGMQITGADGRVLVTNRRTAELLGLPAELAGTDTDWAELREWLVARGDVDLDPESPPTSMADAMTGQERAEEYARPDGSVLKVRTVLLPEGGIVRIFTDVTSRHRAVVALEAARDAAEAGLRARASFLATMSHEIRTPINGVIGLAELLQGTMLDAQQLLWVDRLQASADHLLRLVDDILDFSRLDAGQMPFECIPFRPDAVAEGTFRMLEARAAEKGLGWTLELPPAPPPAVLGDPGRLRQVLLNLLGNAIKFTASGGVTLGLAPAVVADGQAELTFTVRDSGIGIAPEALPLLFQEFSQVDGSISRRFGGSGLGLVICARLLERMGGDIVVDSRPGEGSCFRVRLRLPLAPDARASEAAGAVVASPLPPRLAGLRILLAEDDQTNQLVTTAMLDRLGHRVEVAADGHAVVEAMHRGGFDLVLMDMMMPGLDGLGATRAIRAMPGVAAGLPIIALTANALPGDQQHCRDVGMDDFLAKPVRLAALQAMLARHAPRLSAGLTDGVPADPAPSKGTAPAGEAAGFDPRPVREMIAELGKETYAMIRDQFLAEMEARLTKMTELLDRGEREALLREAHSLKSAAAAFGLVALSRMAGETERGATDDAPEVTAARIARLRSLAAACPLAGLSGATP</sequence>
<dbReference type="RefSeq" id="WP_150039505.1">
    <property type="nucleotide sequence ID" value="NZ_OW485601.1"/>
</dbReference>
<dbReference type="SMART" id="SM00388">
    <property type="entry name" value="HisKA"/>
    <property type="match status" value="1"/>
</dbReference>
<dbReference type="Pfam" id="PF00072">
    <property type="entry name" value="Response_reg"/>
    <property type="match status" value="1"/>
</dbReference>
<feature type="transmembrane region" description="Helical" evidence="8">
    <location>
        <begin position="293"/>
        <end position="315"/>
    </location>
</feature>
<evidence type="ECO:0000256" key="3">
    <source>
        <dbReference type="ARBA" id="ARBA00022553"/>
    </source>
</evidence>
<evidence type="ECO:0000256" key="4">
    <source>
        <dbReference type="ARBA" id="ARBA00023012"/>
    </source>
</evidence>
<keyword evidence="8" id="KW-0812">Transmembrane</keyword>
<dbReference type="InterPro" id="IPR005467">
    <property type="entry name" value="His_kinase_dom"/>
</dbReference>
<evidence type="ECO:0000256" key="8">
    <source>
        <dbReference type="SAM" id="Phobius"/>
    </source>
</evidence>
<evidence type="ECO:0000259" key="11">
    <source>
        <dbReference type="PROSITE" id="PS50894"/>
    </source>
</evidence>
<dbReference type="Pfam" id="PF12860">
    <property type="entry name" value="PAS_7"/>
    <property type="match status" value="1"/>
</dbReference>
<dbReference type="CDD" id="cd00088">
    <property type="entry name" value="HPT"/>
    <property type="match status" value="1"/>
</dbReference>
<name>A0A5M6IYH0_9PROT</name>
<feature type="modified residue" description="Phosphohistidine" evidence="5">
    <location>
        <position position="910"/>
    </location>
</feature>
<evidence type="ECO:0000256" key="7">
    <source>
        <dbReference type="SAM" id="MobiDB-lite"/>
    </source>
</evidence>
<comment type="catalytic activity">
    <reaction evidence="1">
        <text>ATP + protein L-histidine = ADP + protein N-phospho-L-histidine.</text>
        <dbReference type="EC" id="2.7.13.3"/>
    </reaction>
</comment>
<feature type="domain" description="HPt" evidence="11">
    <location>
        <begin position="871"/>
        <end position="967"/>
    </location>
</feature>
<dbReference type="SUPFAM" id="SSF55874">
    <property type="entry name" value="ATPase domain of HSP90 chaperone/DNA topoisomerase II/histidine kinase"/>
    <property type="match status" value="1"/>
</dbReference>
<feature type="domain" description="Response regulatory" evidence="10">
    <location>
        <begin position="711"/>
        <end position="828"/>
    </location>
</feature>
<dbReference type="InterPro" id="IPR035965">
    <property type="entry name" value="PAS-like_dom_sf"/>
</dbReference>
<feature type="domain" description="Histidine kinase" evidence="9">
    <location>
        <begin position="464"/>
        <end position="685"/>
    </location>
</feature>
<feature type="modified residue" description="4-aspartylphosphate" evidence="6">
    <location>
        <position position="760"/>
    </location>
</feature>
<dbReference type="InterPro" id="IPR036890">
    <property type="entry name" value="HATPase_C_sf"/>
</dbReference>
<keyword evidence="4" id="KW-0902">Two-component regulatory system</keyword>
<dbReference type="InterPro" id="IPR003594">
    <property type="entry name" value="HATPase_dom"/>
</dbReference>
<dbReference type="CDD" id="cd00082">
    <property type="entry name" value="HisKA"/>
    <property type="match status" value="1"/>
</dbReference>
<dbReference type="SUPFAM" id="SSF52172">
    <property type="entry name" value="CheY-like"/>
    <property type="match status" value="1"/>
</dbReference>
<dbReference type="SMART" id="SM00387">
    <property type="entry name" value="HATPase_c"/>
    <property type="match status" value="1"/>
</dbReference>
<dbReference type="InterPro" id="IPR036641">
    <property type="entry name" value="HPT_dom_sf"/>
</dbReference>
<dbReference type="CDD" id="cd17546">
    <property type="entry name" value="REC_hyHK_CKI1_RcsC-like"/>
    <property type="match status" value="1"/>
</dbReference>
<dbReference type="Gene3D" id="3.30.565.10">
    <property type="entry name" value="Histidine kinase-like ATPase, C-terminal domain"/>
    <property type="match status" value="1"/>
</dbReference>
<dbReference type="InterPro" id="IPR036097">
    <property type="entry name" value="HisK_dim/P_sf"/>
</dbReference>
<dbReference type="CDD" id="cd16922">
    <property type="entry name" value="HATPase_EvgS-ArcB-TorS-like"/>
    <property type="match status" value="1"/>
</dbReference>
<dbReference type="SUPFAM" id="SSF55785">
    <property type="entry name" value="PYP-like sensor domain (PAS domain)"/>
    <property type="match status" value="1"/>
</dbReference>
<dbReference type="SMART" id="SM00448">
    <property type="entry name" value="REC"/>
    <property type="match status" value="1"/>
</dbReference>
<dbReference type="PRINTS" id="PR00344">
    <property type="entry name" value="BCTRLSENSOR"/>
</dbReference>
<dbReference type="GO" id="GO:0005886">
    <property type="term" value="C:plasma membrane"/>
    <property type="evidence" value="ECO:0007669"/>
    <property type="project" value="UniProtKB-SubCell"/>
</dbReference>
<dbReference type="Pfam" id="PF02518">
    <property type="entry name" value="HATPase_c"/>
    <property type="match status" value="1"/>
</dbReference>
<gene>
    <name evidence="12" type="ORF">F1189_04860</name>
</gene>
<dbReference type="PANTHER" id="PTHR45339">
    <property type="entry name" value="HYBRID SIGNAL TRANSDUCTION HISTIDINE KINASE J"/>
    <property type="match status" value="1"/>
</dbReference>
<keyword evidence="8" id="KW-0472">Membrane</keyword>
<accession>A0A5M6IYH0</accession>
<dbReference type="InterPro" id="IPR001789">
    <property type="entry name" value="Sig_transdc_resp-reg_receiver"/>
</dbReference>
<dbReference type="InterPro" id="IPR011006">
    <property type="entry name" value="CheY-like_superfamily"/>
</dbReference>
<dbReference type="GO" id="GO:0000155">
    <property type="term" value="F:phosphorelay sensor kinase activity"/>
    <property type="evidence" value="ECO:0007669"/>
    <property type="project" value="InterPro"/>
</dbReference>
<evidence type="ECO:0000256" key="1">
    <source>
        <dbReference type="ARBA" id="ARBA00000085"/>
    </source>
</evidence>
<protein>
    <recommendedName>
        <fullName evidence="2">histidine kinase</fullName>
        <ecNumber evidence="2">2.7.13.3</ecNumber>
    </recommendedName>
</protein>
<dbReference type="InterPro" id="IPR004358">
    <property type="entry name" value="Sig_transdc_His_kin-like_C"/>
</dbReference>
<dbReference type="Gene3D" id="1.20.120.160">
    <property type="entry name" value="HPT domain"/>
    <property type="match status" value="1"/>
</dbReference>
<dbReference type="InterPro" id="IPR003661">
    <property type="entry name" value="HisK_dim/P_dom"/>
</dbReference>
<dbReference type="PROSITE" id="PS50894">
    <property type="entry name" value="HPT"/>
    <property type="match status" value="1"/>
</dbReference>
<dbReference type="Gene3D" id="3.30.450.20">
    <property type="entry name" value="PAS domain"/>
    <property type="match status" value="3"/>
</dbReference>
<evidence type="ECO:0000313" key="12">
    <source>
        <dbReference type="EMBL" id="KAA5613394.1"/>
    </source>
</evidence>
<evidence type="ECO:0000259" key="9">
    <source>
        <dbReference type="PROSITE" id="PS50109"/>
    </source>
</evidence>
<evidence type="ECO:0000256" key="6">
    <source>
        <dbReference type="PROSITE-ProRule" id="PRU00169"/>
    </source>
</evidence>
<evidence type="ECO:0000259" key="10">
    <source>
        <dbReference type="PROSITE" id="PS50110"/>
    </source>
</evidence>
<evidence type="ECO:0000313" key="13">
    <source>
        <dbReference type="Proteomes" id="UP000325255"/>
    </source>
</evidence>
<feature type="region of interest" description="Disordered" evidence="7">
    <location>
        <begin position="834"/>
        <end position="858"/>
    </location>
</feature>
<keyword evidence="8" id="KW-1133">Transmembrane helix</keyword>
<organism evidence="12 13">
    <name type="scientific">Rhodovastum atsumiense</name>
    <dbReference type="NCBI Taxonomy" id="504468"/>
    <lineage>
        <taxon>Bacteria</taxon>
        <taxon>Pseudomonadati</taxon>
        <taxon>Pseudomonadota</taxon>
        <taxon>Alphaproteobacteria</taxon>
        <taxon>Acetobacterales</taxon>
        <taxon>Acetobacteraceae</taxon>
        <taxon>Rhodovastum</taxon>
    </lineage>
</organism>
<reference evidence="12 13" key="1">
    <citation type="submission" date="2019-09" db="EMBL/GenBank/DDBJ databases">
        <title>Genome sequence of Rhodovastum atsumiense, a diverse member of the Acetobacteraceae family of non-sulfur purple photosynthetic bacteria.</title>
        <authorList>
            <person name="Meyer T."/>
            <person name="Kyndt J."/>
        </authorList>
    </citation>
    <scope>NUCLEOTIDE SEQUENCE [LARGE SCALE GENOMIC DNA]</scope>
    <source>
        <strain evidence="12 13">DSM 21279</strain>
    </source>
</reference>
<dbReference type="FunFam" id="3.30.565.10:FF:000010">
    <property type="entry name" value="Sensor histidine kinase RcsC"/>
    <property type="match status" value="1"/>
</dbReference>
<dbReference type="AlphaFoldDB" id="A0A5M6IYH0"/>
<dbReference type="Gene3D" id="1.10.287.130">
    <property type="match status" value="1"/>
</dbReference>
<comment type="caution">
    <text evidence="12">The sequence shown here is derived from an EMBL/GenBank/DDBJ whole genome shotgun (WGS) entry which is preliminary data.</text>
</comment>
<dbReference type="Proteomes" id="UP000325255">
    <property type="component" value="Unassembled WGS sequence"/>
</dbReference>
<dbReference type="Pfam" id="PF01627">
    <property type="entry name" value="Hpt"/>
    <property type="match status" value="1"/>
</dbReference>
<evidence type="ECO:0000256" key="5">
    <source>
        <dbReference type="PROSITE-ProRule" id="PRU00110"/>
    </source>
</evidence>
<evidence type="ECO:0000256" key="2">
    <source>
        <dbReference type="ARBA" id="ARBA00012438"/>
    </source>
</evidence>
<keyword evidence="3 6" id="KW-0597">Phosphoprotein</keyword>
<dbReference type="EC" id="2.7.13.3" evidence="2"/>
<dbReference type="PROSITE" id="PS50109">
    <property type="entry name" value="HIS_KIN"/>
    <property type="match status" value="1"/>
</dbReference>
<dbReference type="PANTHER" id="PTHR45339:SF5">
    <property type="entry name" value="HISTIDINE KINASE"/>
    <property type="match status" value="1"/>
</dbReference>
<dbReference type="SUPFAM" id="SSF47226">
    <property type="entry name" value="Histidine-containing phosphotransfer domain, HPT domain"/>
    <property type="match status" value="1"/>
</dbReference>
<dbReference type="GO" id="GO:0005524">
    <property type="term" value="F:ATP binding"/>
    <property type="evidence" value="ECO:0007669"/>
    <property type="project" value="UniProtKB-KW"/>
</dbReference>
<dbReference type="Gene3D" id="3.40.50.2300">
    <property type="match status" value="1"/>
</dbReference>
<dbReference type="CDD" id="cd12915">
    <property type="entry name" value="PDC2_DGC_like"/>
    <property type="match status" value="1"/>
</dbReference>